<keyword evidence="2" id="KW-0521">NADP</keyword>
<dbReference type="EMBL" id="MU005569">
    <property type="protein sequence ID" value="KAF2692136.1"/>
    <property type="molecule type" value="Genomic_DNA"/>
</dbReference>
<comment type="similarity">
    <text evidence="1">Belongs to the NmrA-type oxidoreductase family. Isoflavone reductase subfamily.</text>
</comment>
<feature type="domain" description="NAD(P)-binding" evidence="4">
    <location>
        <begin position="9"/>
        <end position="149"/>
    </location>
</feature>
<evidence type="ECO:0000256" key="3">
    <source>
        <dbReference type="ARBA" id="ARBA00023002"/>
    </source>
</evidence>
<name>A0A6G1JNS3_9PLEO</name>
<proteinExistence type="inferred from homology"/>
<dbReference type="OrthoDB" id="10000533at2759"/>
<organism evidence="5 6">
    <name type="scientific">Lentithecium fluviatile CBS 122367</name>
    <dbReference type="NCBI Taxonomy" id="1168545"/>
    <lineage>
        <taxon>Eukaryota</taxon>
        <taxon>Fungi</taxon>
        <taxon>Dikarya</taxon>
        <taxon>Ascomycota</taxon>
        <taxon>Pezizomycotina</taxon>
        <taxon>Dothideomycetes</taxon>
        <taxon>Pleosporomycetidae</taxon>
        <taxon>Pleosporales</taxon>
        <taxon>Massarineae</taxon>
        <taxon>Lentitheciaceae</taxon>
        <taxon>Lentithecium</taxon>
    </lineage>
</organism>
<accession>A0A6G1JNS3</accession>
<dbReference type="GO" id="GO:0016491">
    <property type="term" value="F:oxidoreductase activity"/>
    <property type="evidence" value="ECO:0007669"/>
    <property type="project" value="UniProtKB-KW"/>
</dbReference>
<gene>
    <name evidence="5" type="ORF">K458DRAFT_448973</name>
</gene>
<dbReference type="SUPFAM" id="SSF51735">
    <property type="entry name" value="NAD(P)-binding Rossmann-fold domains"/>
    <property type="match status" value="1"/>
</dbReference>
<dbReference type="PANTHER" id="PTHR47706:SF4">
    <property type="entry name" value="NMRA-LIKE DOMAIN-CONTAINING PROTEIN"/>
    <property type="match status" value="1"/>
</dbReference>
<dbReference type="InterPro" id="IPR016040">
    <property type="entry name" value="NAD(P)-bd_dom"/>
</dbReference>
<evidence type="ECO:0000256" key="1">
    <source>
        <dbReference type="ARBA" id="ARBA00005725"/>
    </source>
</evidence>
<dbReference type="InterPro" id="IPR051609">
    <property type="entry name" value="NmrA/Isoflavone_reductase-like"/>
</dbReference>
<keyword evidence="6" id="KW-1185">Reference proteome</keyword>
<protein>
    <submittedName>
        <fullName evidence="5">NAD(P)-binding protein</fullName>
    </submittedName>
</protein>
<reference evidence="5" key="1">
    <citation type="journal article" date="2020" name="Stud. Mycol.">
        <title>101 Dothideomycetes genomes: a test case for predicting lifestyles and emergence of pathogens.</title>
        <authorList>
            <person name="Haridas S."/>
            <person name="Albert R."/>
            <person name="Binder M."/>
            <person name="Bloem J."/>
            <person name="Labutti K."/>
            <person name="Salamov A."/>
            <person name="Andreopoulos B."/>
            <person name="Baker S."/>
            <person name="Barry K."/>
            <person name="Bills G."/>
            <person name="Bluhm B."/>
            <person name="Cannon C."/>
            <person name="Castanera R."/>
            <person name="Culley D."/>
            <person name="Daum C."/>
            <person name="Ezra D."/>
            <person name="Gonzalez J."/>
            <person name="Henrissat B."/>
            <person name="Kuo A."/>
            <person name="Liang C."/>
            <person name="Lipzen A."/>
            <person name="Lutzoni F."/>
            <person name="Magnuson J."/>
            <person name="Mondo S."/>
            <person name="Nolan M."/>
            <person name="Ohm R."/>
            <person name="Pangilinan J."/>
            <person name="Park H.-J."/>
            <person name="Ramirez L."/>
            <person name="Alfaro M."/>
            <person name="Sun H."/>
            <person name="Tritt A."/>
            <person name="Yoshinaga Y."/>
            <person name="Zwiers L.-H."/>
            <person name="Turgeon B."/>
            <person name="Goodwin S."/>
            <person name="Spatafora J."/>
            <person name="Crous P."/>
            <person name="Grigoriev I."/>
        </authorList>
    </citation>
    <scope>NUCLEOTIDE SEQUENCE</scope>
    <source>
        <strain evidence="5">CBS 122367</strain>
    </source>
</reference>
<dbReference type="Proteomes" id="UP000799291">
    <property type="component" value="Unassembled WGS sequence"/>
</dbReference>
<dbReference type="AlphaFoldDB" id="A0A6G1JNS3"/>
<dbReference type="Pfam" id="PF13460">
    <property type="entry name" value="NAD_binding_10"/>
    <property type="match status" value="1"/>
</dbReference>
<dbReference type="PANTHER" id="PTHR47706">
    <property type="entry name" value="NMRA-LIKE FAMILY PROTEIN"/>
    <property type="match status" value="1"/>
</dbReference>
<evidence type="ECO:0000256" key="2">
    <source>
        <dbReference type="ARBA" id="ARBA00022857"/>
    </source>
</evidence>
<evidence type="ECO:0000313" key="5">
    <source>
        <dbReference type="EMBL" id="KAF2692136.1"/>
    </source>
</evidence>
<sequence>MSHVVAIAGGSGGLGRAVVDALKMDSRYEPIILARKTNPVLQNDVGVPVLQADYSDPDSLVQLLEDNKIDTVISTIAGLDQAPEVNLIKAADRSTITRRFIPSVWSGFDYTQEQAKVSPMAAARLTLLDAMKATTSLEWTAIFPGVFLDFYALSTPSHVPRNAMAIDIDANAAAIPGDGTYPVYFTHSTDIAKWTVALLGLKDWETKYFLVGDTKTWNEFIAIAEAAKGVKFDVAYDPIEKLERGEITELPGNKALYELSGGKAMFQKFVAQIAVWMAEGRMLYKAPFLNEMFPDIRPLTVKAALSKN</sequence>
<evidence type="ECO:0000313" key="6">
    <source>
        <dbReference type="Proteomes" id="UP000799291"/>
    </source>
</evidence>
<dbReference type="Gene3D" id="3.90.25.10">
    <property type="entry name" value="UDP-galactose 4-epimerase, domain 1"/>
    <property type="match status" value="1"/>
</dbReference>
<evidence type="ECO:0000259" key="4">
    <source>
        <dbReference type="Pfam" id="PF13460"/>
    </source>
</evidence>
<dbReference type="InterPro" id="IPR036291">
    <property type="entry name" value="NAD(P)-bd_dom_sf"/>
</dbReference>
<dbReference type="Gene3D" id="3.40.50.720">
    <property type="entry name" value="NAD(P)-binding Rossmann-like Domain"/>
    <property type="match status" value="1"/>
</dbReference>
<keyword evidence="3" id="KW-0560">Oxidoreductase</keyword>